<evidence type="ECO:0000313" key="10">
    <source>
        <dbReference type="EMBL" id="MQA38568.1"/>
    </source>
</evidence>
<dbReference type="Proteomes" id="UP000440498">
    <property type="component" value="Unassembled WGS sequence"/>
</dbReference>
<keyword evidence="7" id="KW-0411">Iron-sulfur</keyword>
<dbReference type="InterPro" id="IPR012675">
    <property type="entry name" value="Beta-grasp_dom_sf"/>
</dbReference>
<evidence type="ECO:0000256" key="6">
    <source>
        <dbReference type="ARBA" id="ARBA00023004"/>
    </source>
</evidence>
<comment type="similarity">
    <text evidence="1">Belongs to the 2Fe2S plant-type ferredoxin family.</text>
</comment>
<name>A0A6A7N173_9BURK</name>
<keyword evidence="3" id="KW-0001">2Fe-2S</keyword>
<keyword evidence="5" id="KW-0249">Electron transport</keyword>
<evidence type="ECO:0000256" key="2">
    <source>
        <dbReference type="ARBA" id="ARBA00022448"/>
    </source>
</evidence>
<dbReference type="PANTHER" id="PTHR43112:SF30">
    <property type="entry name" value="FERREDOXIN-3, CHLOROPLASTIC"/>
    <property type="match status" value="1"/>
</dbReference>
<comment type="caution">
    <text evidence="10">The sequence shown here is derived from an EMBL/GenBank/DDBJ whole genome shotgun (WGS) entry which is preliminary data.</text>
</comment>
<evidence type="ECO:0000256" key="1">
    <source>
        <dbReference type="ARBA" id="ARBA00007874"/>
    </source>
</evidence>
<accession>A0A6A7N173</accession>
<evidence type="ECO:0000256" key="5">
    <source>
        <dbReference type="ARBA" id="ARBA00022982"/>
    </source>
</evidence>
<evidence type="ECO:0000256" key="8">
    <source>
        <dbReference type="ARBA" id="ARBA00034078"/>
    </source>
</evidence>
<dbReference type="AlphaFoldDB" id="A0A6A7N173"/>
<organism evidence="10 11">
    <name type="scientific">Rugamonas aquatica</name>
    <dbReference type="NCBI Taxonomy" id="2743357"/>
    <lineage>
        <taxon>Bacteria</taxon>
        <taxon>Pseudomonadati</taxon>
        <taxon>Pseudomonadota</taxon>
        <taxon>Betaproteobacteria</taxon>
        <taxon>Burkholderiales</taxon>
        <taxon>Oxalobacteraceae</taxon>
        <taxon>Telluria group</taxon>
        <taxon>Rugamonas</taxon>
    </lineage>
</organism>
<dbReference type="Gene3D" id="3.10.20.30">
    <property type="match status" value="1"/>
</dbReference>
<dbReference type="InterPro" id="IPR001041">
    <property type="entry name" value="2Fe-2S_ferredoxin-type"/>
</dbReference>
<dbReference type="EMBL" id="WHUG01000003">
    <property type="protein sequence ID" value="MQA38568.1"/>
    <property type="molecule type" value="Genomic_DNA"/>
</dbReference>
<gene>
    <name evidence="10" type="ORF">GEV02_10435</name>
</gene>
<dbReference type="PROSITE" id="PS51085">
    <property type="entry name" value="2FE2S_FER_2"/>
    <property type="match status" value="1"/>
</dbReference>
<sequence length="104" mass="10948">MTGAVRVTLARQGWAFDAPAPATVLQSAERAGVRLPSSCRNGTCRTCICLSTSGTVRYLIEWPGLSLDEKREGYILPCVAIAETDLVIEAPAASRLPAPSDTGA</sequence>
<evidence type="ECO:0000256" key="3">
    <source>
        <dbReference type="ARBA" id="ARBA00022714"/>
    </source>
</evidence>
<dbReference type="CDD" id="cd00207">
    <property type="entry name" value="fer2"/>
    <property type="match status" value="1"/>
</dbReference>
<keyword evidence="4" id="KW-0479">Metal-binding</keyword>
<protein>
    <submittedName>
        <fullName evidence="10">2Fe-2S iron-sulfur cluster binding domain-containing protein</fullName>
    </submittedName>
</protein>
<evidence type="ECO:0000313" key="11">
    <source>
        <dbReference type="Proteomes" id="UP000440498"/>
    </source>
</evidence>
<evidence type="ECO:0000256" key="7">
    <source>
        <dbReference type="ARBA" id="ARBA00023014"/>
    </source>
</evidence>
<feature type="domain" description="2Fe-2S ferredoxin-type" evidence="9">
    <location>
        <begin position="5"/>
        <end position="94"/>
    </location>
</feature>
<keyword evidence="6" id="KW-0408">Iron</keyword>
<dbReference type="Pfam" id="PF00111">
    <property type="entry name" value="Fer2"/>
    <property type="match status" value="1"/>
</dbReference>
<evidence type="ECO:0000256" key="4">
    <source>
        <dbReference type="ARBA" id="ARBA00022723"/>
    </source>
</evidence>
<dbReference type="InterPro" id="IPR036010">
    <property type="entry name" value="2Fe-2S_ferredoxin-like_sf"/>
</dbReference>
<reference evidence="10 11" key="1">
    <citation type="submission" date="2019-10" db="EMBL/GenBank/DDBJ databases">
        <title>Two novel species isolated from a subtropical stream in China.</title>
        <authorList>
            <person name="Lu H."/>
        </authorList>
    </citation>
    <scope>NUCLEOTIDE SEQUENCE [LARGE SCALE GENOMIC DNA]</scope>
    <source>
        <strain evidence="10 11">FT29W</strain>
    </source>
</reference>
<dbReference type="SUPFAM" id="SSF54292">
    <property type="entry name" value="2Fe-2S ferredoxin-like"/>
    <property type="match status" value="1"/>
</dbReference>
<keyword evidence="11" id="KW-1185">Reference proteome</keyword>
<dbReference type="PANTHER" id="PTHR43112">
    <property type="entry name" value="FERREDOXIN"/>
    <property type="match status" value="1"/>
</dbReference>
<keyword evidence="2" id="KW-0813">Transport</keyword>
<evidence type="ECO:0000259" key="9">
    <source>
        <dbReference type="PROSITE" id="PS51085"/>
    </source>
</evidence>
<dbReference type="GO" id="GO:0051537">
    <property type="term" value="F:2 iron, 2 sulfur cluster binding"/>
    <property type="evidence" value="ECO:0007669"/>
    <property type="project" value="UniProtKB-KW"/>
</dbReference>
<proteinExistence type="inferred from homology"/>
<dbReference type="RefSeq" id="WP_152837917.1">
    <property type="nucleotide sequence ID" value="NZ_WHUG01000003.1"/>
</dbReference>
<comment type="cofactor">
    <cofactor evidence="8">
        <name>[2Fe-2S] cluster</name>
        <dbReference type="ChEBI" id="CHEBI:190135"/>
    </cofactor>
</comment>
<dbReference type="GO" id="GO:0046872">
    <property type="term" value="F:metal ion binding"/>
    <property type="evidence" value="ECO:0007669"/>
    <property type="project" value="UniProtKB-KW"/>
</dbReference>